<sequence length="310" mass="33249">MTATPDAPVPTPAPSPALLKVLHGAVDLHVHSGPSPFPRRLNHVEASYDAARIGLRALLIKSHHHNTVMDLLAMQDQLKDAPTPVYGGVALNSEVGGINPSAVAVAIQMGGRAVWGPTVSAGQHIRAHSHDDGFPTAGSNLEEKEESVWAADGSVSAETVRVTQLVAEAGIMLSGGHLDAESMKALFATAQENGVRRLLLHHPDFIVNASEGDVEAMLGYGAFVEHEMSMYHPDVPAPGFPISQLVDWIEKVGPERTVIDSDLGQKTNPLPVDGYIYVIQQLLDHGVKEKDVRQMICRNTAYLLGLEETN</sequence>
<reference evidence="1" key="1">
    <citation type="submission" date="2022-08" db="EMBL/GenBank/DDBJ databases">
        <authorList>
            <person name="Deng Y."/>
            <person name="Han X.-F."/>
            <person name="Zhang Y.-Q."/>
        </authorList>
    </citation>
    <scope>NUCLEOTIDE SEQUENCE</scope>
    <source>
        <strain evidence="1">CPCC 203407</strain>
    </source>
</reference>
<dbReference type="InterPro" id="IPR046249">
    <property type="entry name" value="DUF6282"/>
</dbReference>
<dbReference type="EMBL" id="JANLCK010000020">
    <property type="protein sequence ID" value="MCS5728096.1"/>
    <property type="molecule type" value="Genomic_DNA"/>
</dbReference>
<dbReference type="Gene3D" id="3.20.20.140">
    <property type="entry name" value="Metal-dependent hydrolases"/>
    <property type="match status" value="1"/>
</dbReference>
<dbReference type="AlphaFoldDB" id="A0AA41XKZ4"/>
<dbReference type="InterPro" id="IPR032466">
    <property type="entry name" value="Metal_Hydrolase"/>
</dbReference>
<organism evidence="1 2">
    <name type="scientific">Herbiconiux oxytropis</name>
    <dbReference type="NCBI Taxonomy" id="2970915"/>
    <lineage>
        <taxon>Bacteria</taxon>
        <taxon>Bacillati</taxon>
        <taxon>Actinomycetota</taxon>
        <taxon>Actinomycetes</taxon>
        <taxon>Micrococcales</taxon>
        <taxon>Microbacteriaceae</taxon>
        <taxon>Herbiconiux</taxon>
    </lineage>
</organism>
<evidence type="ECO:0000313" key="1">
    <source>
        <dbReference type="EMBL" id="MCS5728096.1"/>
    </source>
</evidence>
<dbReference type="RefSeq" id="WP_259531203.1">
    <property type="nucleotide sequence ID" value="NZ_JANLCK010000020.1"/>
</dbReference>
<dbReference type="SUPFAM" id="SSF51556">
    <property type="entry name" value="Metallo-dependent hydrolases"/>
    <property type="match status" value="1"/>
</dbReference>
<accession>A0AA41XKZ4</accession>
<protein>
    <submittedName>
        <fullName evidence="1">DUF6282 family protein</fullName>
    </submittedName>
</protein>
<proteinExistence type="predicted"/>
<gene>
    <name evidence="1" type="ORF">N1028_19530</name>
</gene>
<evidence type="ECO:0000313" key="2">
    <source>
        <dbReference type="Proteomes" id="UP001165587"/>
    </source>
</evidence>
<keyword evidence="2" id="KW-1185">Reference proteome</keyword>
<dbReference type="Pfam" id="PF19799">
    <property type="entry name" value="DUF6282"/>
    <property type="match status" value="1"/>
</dbReference>
<dbReference type="Proteomes" id="UP001165587">
    <property type="component" value="Unassembled WGS sequence"/>
</dbReference>
<name>A0AA41XKZ4_9MICO</name>
<comment type="caution">
    <text evidence="1">The sequence shown here is derived from an EMBL/GenBank/DDBJ whole genome shotgun (WGS) entry which is preliminary data.</text>
</comment>